<feature type="transmembrane region" description="Helical" evidence="1">
    <location>
        <begin position="98"/>
        <end position="118"/>
    </location>
</feature>
<evidence type="ECO:0000313" key="4">
    <source>
        <dbReference type="Proteomes" id="UP000015455"/>
    </source>
</evidence>
<feature type="transmembrane region" description="Helical" evidence="1">
    <location>
        <begin position="130"/>
        <end position="150"/>
    </location>
</feature>
<feature type="domain" description="AB hydrolase-1" evidence="2">
    <location>
        <begin position="31"/>
        <end position="282"/>
    </location>
</feature>
<keyword evidence="1" id="KW-0472">Membrane</keyword>
<dbReference type="OrthoDB" id="8523637at2"/>
<sequence length="291" mass="32623">MQFHPWSHRTPAGYTVRGVHTPPSGRPLIHFLHGNGYCGLSYAPLLERLGAHFDLFLSDIQGHGDSDHGGRFVGWNRSAEYALEAWHAHQHQFGEVRVFAVGHSFGSVLTALMLARAPDAFDRAVMLDPVLFPPAMIGLMALSDVIGLYSRNQLASRARRRRHHWRDRKEAADNLRNRGMFHGWHEDALQAYVTHALRDHPGGGVELKCQPAREAEIFGSYPRRLWPSLARISTPTRVMRGADTFPFAARAIARWAQRNPLVSQQVLPGGHCFMQEDPSTTATAIIDYLAD</sequence>
<comment type="caution">
    <text evidence="3">The sequence shown here is derived from an EMBL/GenBank/DDBJ whole genome shotgun (WGS) entry which is preliminary data.</text>
</comment>
<organism evidence="3 4">
    <name type="scientific">Thauera terpenica 58Eu</name>
    <dbReference type="NCBI Taxonomy" id="1348657"/>
    <lineage>
        <taxon>Bacteria</taxon>
        <taxon>Pseudomonadati</taxon>
        <taxon>Pseudomonadota</taxon>
        <taxon>Betaproteobacteria</taxon>
        <taxon>Rhodocyclales</taxon>
        <taxon>Zoogloeaceae</taxon>
        <taxon>Thauera</taxon>
    </lineage>
</organism>
<evidence type="ECO:0000259" key="2">
    <source>
        <dbReference type="Pfam" id="PF12697"/>
    </source>
</evidence>
<name>T0B2J1_9RHOO</name>
<keyword evidence="4" id="KW-1185">Reference proteome</keyword>
<dbReference type="RefSeq" id="WP_021247914.1">
    <property type="nucleotide sequence ID" value="NZ_ATJV01000013.1"/>
</dbReference>
<dbReference type="Proteomes" id="UP000015455">
    <property type="component" value="Unassembled WGS sequence"/>
</dbReference>
<accession>T0B2J1</accession>
<evidence type="ECO:0000313" key="3">
    <source>
        <dbReference type="EMBL" id="EPZ16988.1"/>
    </source>
</evidence>
<dbReference type="eggNOG" id="COG2267">
    <property type="taxonomic scope" value="Bacteria"/>
</dbReference>
<dbReference type="InterPro" id="IPR029058">
    <property type="entry name" value="AB_hydrolase_fold"/>
</dbReference>
<keyword evidence="1" id="KW-1133">Transmembrane helix</keyword>
<dbReference type="InterPro" id="IPR000073">
    <property type="entry name" value="AB_hydrolase_1"/>
</dbReference>
<dbReference type="GO" id="GO:0016020">
    <property type="term" value="C:membrane"/>
    <property type="evidence" value="ECO:0007669"/>
    <property type="project" value="TreeGrafter"/>
</dbReference>
<dbReference type="Gene3D" id="3.40.50.1820">
    <property type="entry name" value="alpha/beta hydrolase"/>
    <property type="match status" value="1"/>
</dbReference>
<gene>
    <name evidence="3" type="ORF">M622_09645</name>
</gene>
<dbReference type="PANTHER" id="PTHR43798">
    <property type="entry name" value="MONOACYLGLYCEROL LIPASE"/>
    <property type="match status" value="1"/>
</dbReference>
<protein>
    <recommendedName>
        <fullName evidence="2">AB hydrolase-1 domain-containing protein</fullName>
    </recommendedName>
</protein>
<keyword evidence="1" id="KW-0812">Transmembrane</keyword>
<dbReference type="SUPFAM" id="SSF53474">
    <property type="entry name" value="alpha/beta-Hydrolases"/>
    <property type="match status" value="1"/>
</dbReference>
<dbReference type="PANTHER" id="PTHR43798:SF33">
    <property type="entry name" value="HYDROLASE, PUTATIVE (AFU_ORTHOLOGUE AFUA_2G14860)-RELATED"/>
    <property type="match status" value="1"/>
</dbReference>
<evidence type="ECO:0000256" key="1">
    <source>
        <dbReference type="SAM" id="Phobius"/>
    </source>
</evidence>
<dbReference type="PATRIC" id="fig|1348657.5.peg.462"/>
<dbReference type="EMBL" id="ATJV01000013">
    <property type="protein sequence ID" value="EPZ16988.1"/>
    <property type="molecule type" value="Genomic_DNA"/>
</dbReference>
<dbReference type="AlphaFoldDB" id="T0B2J1"/>
<dbReference type="Pfam" id="PF12697">
    <property type="entry name" value="Abhydrolase_6"/>
    <property type="match status" value="1"/>
</dbReference>
<dbReference type="STRING" id="1348657.M622_09645"/>
<reference evidence="3 4" key="1">
    <citation type="submission" date="2013-06" db="EMBL/GenBank/DDBJ databases">
        <title>Draft genome sequence of Thauera terpenica.</title>
        <authorList>
            <person name="Liu B."/>
            <person name="Frostegard A.H."/>
            <person name="Shapleigh J.P."/>
        </authorList>
    </citation>
    <scope>NUCLEOTIDE SEQUENCE [LARGE SCALE GENOMIC DNA]</scope>
    <source>
        <strain evidence="3 4">58Eu</strain>
    </source>
</reference>
<dbReference type="InterPro" id="IPR050266">
    <property type="entry name" value="AB_hydrolase_sf"/>
</dbReference>
<proteinExistence type="predicted"/>